<comment type="subcellular location">
    <subcellularLocation>
        <location evidence="1">Cell membrane</location>
        <topology evidence="1">Multi-pass membrane protein</topology>
    </subcellularLocation>
</comment>
<keyword evidence="7" id="KW-0675">Receptor</keyword>
<comment type="caution">
    <text evidence="9">The sequence shown here is derived from an EMBL/GenBank/DDBJ whole genome shotgun (WGS) entry which is preliminary data.</text>
</comment>
<evidence type="ECO:0000256" key="8">
    <source>
        <dbReference type="SAM" id="Phobius"/>
    </source>
</evidence>
<keyword evidence="3" id="KW-1003">Cell membrane</keyword>
<dbReference type="Proteomes" id="UP001642540">
    <property type="component" value="Unassembled WGS sequence"/>
</dbReference>
<sequence>MLTWNYGDIFAIILCRLLTHQFTRFNDYLADALASCTSPDENDDPQLVIVRQTMDEGKMKKSIDWSHVRRSFILLCESAQIVANYVAPLVLICYACNVTFMITNIFRVLNARMTLETSFSTWVSFVQFTMRVILITFYASQVHHSTESIARTLDRCPDFLYSFSASRLEKLVVKHPVGVSLFGTFRITRNFFVSVIGFMFTTEIVLMQAVAAVYMGSFLSAKLSALMKTMGTQTQLTLIEEMRELEGAVFTGSIFLIYLYFTKNAHKLIKVVEHWKEATKRMNFSTKDANFPTFCFWITIFVLGFGVTENILFDLNPMRDDAQFGTKPLLEVLFLRQGEELTNYLPYHPVLSILLTITAKFTTYAWNLSDIFVIIFCRAISYKFTQLNYEILNWIKGSNDLDMKNLQIFGKTQALKKLGCLNIIDDKKMSNHNRIENVKFQVIAIINENEQMSEGKTWDVIREKTFILLDFSKSITNFVTPPVLICFISNIYLMILQSLQFLSGISSEKSAYAYIYISYFQFTMKTILVTYYASNVYHSTEQIVETLDSCPNSRFSETVLMYFFYNSQSGMAYDTKSFLRKDSHK</sequence>
<dbReference type="PANTHER" id="PTHR21421:SF29">
    <property type="entry name" value="GUSTATORY RECEPTOR 5A FOR TREHALOSE-RELATED"/>
    <property type="match status" value="1"/>
</dbReference>
<keyword evidence="5 8" id="KW-1133">Transmembrane helix</keyword>
<evidence type="ECO:0000256" key="2">
    <source>
        <dbReference type="ARBA" id="ARBA00005327"/>
    </source>
</evidence>
<keyword evidence="4 8" id="KW-0812">Transmembrane</keyword>
<dbReference type="InterPro" id="IPR009318">
    <property type="entry name" value="Gustatory_rcpt"/>
</dbReference>
<feature type="transmembrane region" description="Helical" evidence="8">
    <location>
        <begin position="191"/>
        <end position="221"/>
    </location>
</feature>
<feature type="transmembrane region" description="Helical" evidence="8">
    <location>
        <begin position="242"/>
        <end position="261"/>
    </location>
</feature>
<feature type="transmembrane region" description="Helical" evidence="8">
    <location>
        <begin position="291"/>
        <end position="313"/>
    </location>
</feature>
<evidence type="ECO:0000256" key="1">
    <source>
        <dbReference type="ARBA" id="ARBA00004651"/>
    </source>
</evidence>
<feature type="transmembrane region" description="Helical" evidence="8">
    <location>
        <begin position="478"/>
        <end position="499"/>
    </location>
</feature>
<reference evidence="9 10" key="1">
    <citation type="submission" date="2024-08" db="EMBL/GenBank/DDBJ databases">
        <authorList>
            <person name="Cucini C."/>
            <person name="Frati F."/>
        </authorList>
    </citation>
    <scope>NUCLEOTIDE SEQUENCE [LARGE SCALE GENOMIC DNA]</scope>
</reference>
<gene>
    <name evidence="9" type="ORF">ODALV1_LOCUS8268</name>
</gene>
<name>A0ABP1QB50_9HEXA</name>
<dbReference type="Pfam" id="PF06151">
    <property type="entry name" value="Trehalose_recp"/>
    <property type="match status" value="3"/>
</dbReference>
<evidence type="ECO:0000256" key="5">
    <source>
        <dbReference type="ARBA" id="ARBA00022989"/>
    </source>
</evidence>
<evidence type="ECO:0000256" key="7">
    <source>
        <dbReference type="ARBA" id="ARBA00023170"/>
    </source>
</evidence>
<feature type="transmembrane region" description="Helical" evidence="8">
    <location>
        <begin position="85"/>
        <end position="107"/>
    </location>
</feature>
<evidence type="ECO:0000313" key="9">
    <source>
        <dbReference type="EMBL" id="CAL8092587.1"/>
    </source>
</evidence>
<organism evidence="9 10">
    <name type="scientific">Orchesella dallaii</name>
    <dbReference type="NCBI Taxonomy" id="48710"/>
    <lineage>
        <taxon>Eukaryota</taxon>
        <taxon>Metazoa</taxon>
        <taxon>Ecdysozoa</taxon>
        <taxon>Arthropoda</taxon>
        <taxon>Hexapoda</taxon>
        <taxon>Collembola</taxon>
        <taxon>Entomobryomorpha</taxon>
        <taxon>Entomobryoidea</taxon>
        <taxon>Orchesellidae</taxon>
        <taxon>Orchesellinae</taxon>
        <taxon>Orchesella</taxon>
    </lineage>
</organism>
<dbReference type="EMBL" id="CAXLJM020000025">
    <property type="protein sequence ID" value="CAL8092587.1"/>
    <property type="molecule type" value="Genomic_DNA"/>
</dbReference>
<feature type="transmembrane region" description="Helical" evidence="8">
    <location>
        <begin position="119"/>
        <end position="139"/>
    </location>
</feature>
<evidence type="ECO:0000256" key="3">
    <source>
        <dbReference type="ARBA" id="ARBA00022475"/>
    </source>
</evidence>
<comment type="similarity">
    <text evidence="2">Belongs to the insect chemoreceptor superfamily. Gustatory receptor (GR) family. Gr5a subfamily.</text>
</comment>
<protein>
    <recommendedName>
        <fullName evidence="11">Gustatory receptor</fullName>
    </recommendedName>
</protein>
<evidence type="ECO:0000313" key="10">
    <source>
        <dbReference type="Proteomes" id="UP001642540"/>
    </source>
</evidence>
<keyword evidence="10" id="KW-1185">Reference proteome</keyword>
<keyword evidence="6 8" id="KW-0472">Membrane</keyword>
<feature type="transmembrane region" description="Helical" evidence="8">
    <location>
        <begin position="511"/>
        <end position="533"/>
    </location>
</feature>
<evidence type="ECO:0000256" key="6">
    <source>
        <dbReference type="ARBA" id="ARBA00023136"/>
    </source>
</evidence>
<dbReference type="PANTHER" id="PTHR21421">
    <property type="entry name" value="GUSTATORY RECEPTOR"/>
    <property type="match status" value="1"/>
</dbReference>
<proteinExistence type="inferred from homology"/>
<evidence type="ECO:0008006" key="11">
    <source>
        <dbReference type="Google" id="ProtNLM"/>
    </source>
</evidence>
<evidence type="ECO:0000256" key="4">
    <source>
        <dbReference type="ARBA" id="ARBA00022692"/>
    </source>
</evidence>
<accession>A0ABP1QB50</accession>